<reference evidence="2 3" key="2">
    <citation type="journal article" date="2010" name="Stand. Genomic Sci.">
        <title>Complete genome sequence of Sebaldella termitidis type strain (NCTC 11300).</title>
        <authorList>
            <person name="Harmon-Smith M."/>
            <person name="Celia L."/>
            <person name="Chertkov O."/>
            <person name="Lapidus A."/>
            <person name="Copeland A."/>
            <person name="Glavina Del Rio T."/>
            <person name="Nolan M."/>
            <person name="Lucas S."/>
            <person name="Tice H."/>
            <person name="Cheng J.F."/>
            <person name="Han C."/>
            <person name="Detter J.C."/>
            <person name="Bruce D."/>
            <person name="Goodwin L."/>
            <person name="Pitluck S."/>
            <person name="Pati A."/>
            <person name="Liolios K."/>
            <person name="Ivanova N."/>
            <person name="Mavromatis K."/>
            <person name="Mikhailova N."/>
            <person name="Chen A."/>
            <person name="Palaniappan K."/>
            <person name="Land M."/>
            <person name="Hauser L."/>
            <person name="Chang Y.J."/>
            <person name="Jeffries C.D."/>
            <person name="Brettin T."/>
            <person name="Goker M."/>
            <person name="Beck B."/>
            <person name="Bristow J."/>
            <person name="Eisen J.A."/>
            <person name="Markowitz V."/>
            <person name="Hugenholtz P."/>
            <person name="Kyrpides N.C."/>
            <person name="Klenk H.P."/>
            <person name="Chen F."/>
        </authorList>
    </citation>
    <scope>NUCLEOTIDE SEQUENCE [LARGE SCALE GENOMIC DNA]</scope>
    <source>
        <strain evidence="3">ATCC 33386 / NCTC 11300</strain>
    </source>
</reference>
<dbReference type="Pfam" id="PF25783">
    <property type="entry name" value="BigA_beta"/>
    <property type="match status" value="1"/>
</dbReference>
<feature type="domain" description="Autotransporter" evidence="1">
    <location>
        <begin position="2453"/>
        <end position="2739"/>
    </location>
</feature>
<dbReference type="SUPFAM" id="SSF51126">
    <property type="entry name" value="Pectin lyase-like"/>
    <property type="match status" value="1"/>
</dbReference>
<dbReference type="HOGENOM" id="CLU_229799_0_0_0"/>
<evidence type="ECO:0000313" key="2">
    <source>
        <dbReference type="EMBL" id="ACZ08450.1"/>
    </source>
</evidence>
<proteinExistence type="predicted"/>
<reference evidence="3" key="1">
    <citation type="submission" date="2009-09" db="EMBL/GenBank/DDBJ databases">
        <title>The complete chromosome of Sebaldella termitidis ATCC 33386.</title>
        <authorList>
            <consortium name="US DOE Joint Genome Institute (JGI-PGF)"/>
            <person name="Lucas S."/>
            <person name="Copeland A."/>
            <person name="Lapidus A."/>
            <person name="Glavina del Rio T."/>
            <person name="Dalin E."/>
            <person name="Tice H."/>
            <person name="Bruce D."/>
            <person name="Goodwin L."/>
            <person name="Pitluck S."/>
            <person name="Kyrpides N."/>
            <person name="Mavromatis K."/>
            <person name="Ivanova N."/>
            <person name="Mikhailova N."/>
            <person name="Sims D."/>
            <person name="Meincke L."/>
            <person name="Brettin T."/>
            <person name="Detter J.C."/>
            <person name="Han C."/>
            <person name="Larimer F."/>
            <person name="Land M."/>
            <person name="Hauser L."/>
            <person name="Markowitz V."/>
            <person name="Cheng J.F."/>
            <person name="Hugenholtz P."/>
            <person name="Woyke T."/>
            <person name="Wu D."/>
            <person name="Eisen J.A."/>
        </authorList>
    </citation>
    <scope>NUCLEOTIDE SEQUENCE [LARGE SCALE GENOMIC DNA]</scope>
    <source>
        <strain evidence="3">ATCC 33386 / NCTC 11300</strain>
    </source>
</reference>
<organism evidence="2 3">
    <name type="scientific">Sebaldella termitidis (strain ATCC 33386 / NCTC 11300)</name>
    <dbReference type="NCBI Taxonomy" id="526218"/>
    <lineage>
        <taxon>Bacteria</taxon>
        <taxon>Fusobacteriati</taxon>
        <taxon>Fusobacteriota</taxon>
        <taxon>Fusobacteriia</taxon>
        <taxon>Fusobacteriales</taxon>
        <taxon>Leptotrichiaceae</taxon>
        <taxon>Sebaldella</taxon>
    </lineage>
</organism>
<sequence>MKDYKKLLFSFLALSLAWNAKSSENTFIKKYDSLYTKIVKNISDKKKEQNFYKTIEEILNKRNSELRDLYKQNDYIVKPEYLEWQIFFGGFYNVKNKKFTDKNDYEYGYSKVPMSVNLGMYIPMKDVLGVSPADMEKNSGLTAGYLTLNDPGIRNVNMFSAVKPDINLNVNPFSLSMNLNAEESETIKLQAEPTPLNILLDEVEVFNLQMNYMTTPYSSAYLGPVFSTTLGETSPDDIIYRVNDIWNSTNTLVNNGLLESRIKRKNAVALLVVRGSGLVGTYGNLSVINLENSNTAGAVIQPYTGGIVGFDKTTDFSLINTEYLWGTEKNAIIGQKYSALIGLAVPPANGVFTKQVGMGYIPTNTAQNIQVRMENFGDITMLSPNSTGFLLMPDIDIDPGSTAMVNSTAIATYDSGYTKYAYIFNNSDQMNVRQRALNAQSGTINVYGSRSYGFMTSPYAGDDTSLYNFGISTESAYTSSIANQGTINVLGDESTGFAIKKAIHLWSNEGEINVGNNNSSFLQDNDNGNTIYDKNGNLVSTGNQALVERATGMYTNQPLIAYSQSYDYASLPGYSADVLFGLAENSAKIILWNNAVYSSGIRAEKNGYILNRGEIIIKGENNYGMVVADSNSFVAYTGNNQAVSIPGNDSYVAPLAGREARIVLESTAGSSVGGFVQNEGNLENASEIIVNSINSSGLYIKSGNALNSDRTNQPKNHNYGQIIVNAAGTNGVLLTNEDEKSAVLINNGLIETKQAGTIAVYAVNGSLAEMKNLNEQESHYTPGDIIVNGNWAQNAAIKAADGATGLWLEQSNTAFSVSNPSGLALTRASIAAPVITGSSTSQYTSVGVYSDGIATAEFKKGIKYDLNPTLYANDTAAVRIGKNAVALLQNYKISEADSRSAVNFAGVGGTFDIQDLEINMDDNSVMAYSNGGKITTNTLGGIHISGLGSNTTLTFVSNNGSILINDTKISDFLMSPGAVTVGTGTMAYLAENGTIENQVTTGTEGLALNTDIGMKVYSKTGTSVSVNKANTNVINNGIITMKNSLAGATAIYIKYGSVTNNGNVVLTDADSAGLFAVEESDVINNGSVTAEENNSAGIYALSDDTGSSPISGASGINIKNSGIINVSGNDSAGIYAKYNGTFPISGAKIYDIKNLGIINIRNTESVGIYSDNVKVSSVGTINLNDVSLLGSSPSGNRIAVYGTGNNTEITGGGTINLGTADQTNIAYYLVNGAKLRGTGLGTITGYGVLVYSGGDIDNTTPDITASDGQIALVVKGGSGLTYAKDIKTGDTVNTGTGKYYAVALYTDGQAGAISNDLYAGADGIGLYAAGGNGTPGSGSILIYNGQITIGGGTEGGTGIYVNKGSNVNLNSGNIILNGFGSVGAYVESNGEFTFGSGSSMTFSSSGIGIWGENGAVINDNGGTVISLDSGATVIRSRIANGIINIVGPVTTVGNSITGYVVSGEINNMGGSLIEAVSGSDGTVGIAAEDYKTTGANPYEANNFGTIDLTNAVNSIGISVKNARAYNDTVALIKAGEKGIGIYGEGSSLFDLTELRNNGTISLDYNNSAGIYSKGASYIENNGAITGGAAGVGNIGIYGRKNSSLSVITAIINNSSIILGDNGIGIYAENSDITNNGSIVTGSSLTSLGTSAGIYAKDSTVTNNGNISIKDNGIAFAANNTTVNLNGGNIDDTKGSLVYAENGSVVNYSLGNRTTGENPYIYLNDSVINFISPTKITVSDNGTGIFAAGSSAGINGSLSLDIADNGTGIYLQNTGLYTNSNVINLNGQKAWGAAGENTDIANAGDININGEGGTGIYSVLTASGAVNNTVNTGKINVSGENSTGIYAVGEDSSLGILGQITVNNNGEINLGSSLDSNKAKTGIYGDKAVIINNNRDILGASGVIGIYSDGAATVQNGKIVFGDASTGIYSSGGTVNIAAGSEITVGNNRAAGVYAVNGSVITNNSSNVNAGENSVSFYIQDNGSKITNFSNLSANKNSTVFYLKDSEADNQGNILANGEKAVIFYGLNSRISNSGVLDAQGNSGVTAIYSKNSAVLNTGDIIMGDSIITDLSIPANNNYSVGIYGDNSIIENSAGTKITAGENAVGIYSKNNSTAAVNYGIIESSKYGAIGMFAENGTIQNDGTIILSGDKSIGMAGRIDAVLINNGVITLTGDDSIGIYAIANSSVENNNTIELHGNNSTGILMESGSQLINSGTINLYGNVTNKALITDGNSGYILPSITNAGVINVEEKFEADGIKINIKVDPSSVRTPTVSEISAFGYTAEDVNAKFLISDAVQFKADSFSVSEPVTVMSDFSQGTNSTVYKLENVFNPRTSGGINSGMLSVLSESLTWNAIPDINSQGNVDIWMQKLDYTEFSAGKWYYDFAEVLDSKYEDASGNALKIYDKIDKITKEKDFDRIMESLGGNIYSNINQREEDIAEIFDNSLALLQNSSNNTKENVKINIITGAGKTGEKADGVPSYDYESVGVLALREVERTYRHTYGYSLGYLHTNFDFDDGSSSKEEADTLQAGIHNKYTVNDWKFINNLTGRATLHNTDRNIDWTDSSGRSEMNGTYETYSITIDNIAGREFQLNKNISVMPYGALAGMYVTRPSFEESGLEALEVKSNDAWSVKPRAGMELKASVPLGTNESWKLKGNLDLFYEYELADLNKRESAKLLAVEENYHKLAKPDENKGRIAARAAIGVEMNDRYGIFLTGAYSADGSEKEDYRAGVDLKIVF</sequence>
<name>D1AI66_SEBTE</name>
<dbReference type="InterPro" id="IPR058034">
    <property type="entry name" value="BigA_beta"/>
</dbReference>
<dbReference type="Pfam" id="PF03797">
    <property type="entry name" value="Autotransporter"/>
    <property type="match status" value="1"/>
</dbReference>
<dbReference type="InterPro" id="IPR036709">
    <property type="entry name" value="Autotransporte_beta_dom_sf"/>
</dbReference>
<keyword evidence="3" id="KW-1185">Reference proteome</keyword>
<dbReference type="SUPFAM" id="SSF103515">
    <property type="entry name" value="Autotransporter"/>
    <property type="match status" value="1"/>
</dbReference>
<accession>D1AI66</accession>
<evidence type="ECO:0000259" key="1">
    <source>
        <dbReference type="PROSITE" id="PS51208"/>
    </source>
</evidence>
<dbReference type="SMART" id="SM00869">
    <property type="entry name" value="Autotransporter"/>
    <property type="match status" value="1"/>
</dbReference>
<gene>
    <name evidence="2" type="ordered locus">Sterm_1591</name>
</gene>
<dbReference type="KEGG" id="str:Sterm_1591"/>
<evidence type="ECO:0000313" key="3">
    <source>
        <dbReference type="Proteomes" id="UP000000845"/>
    </source>
</evidence>
<dbReference type="InterPro" id="IPR011050">
    <property type="entry name" value="Pectin_lyase_fold/virulence"/>
</dbReference>
<dbReference type="RefSeq" id="WP_012861046.1">
    <property type="nucleotide sequence ID" value="NC_013517.1"/>
</dbReference>
<dbReference type="EMBL" id="CP001739">
    <property type="protein sequence ID" value="ACZ08450.1"/>
    <property type="molecule type" value="Genomic_DNA"/>
</dbReference>
<dbReference type="InterPro" id="IPR005546">
    <property type="entry name" value="Autotransporte_beta"/>
</dbReference>
<protein>
    <submittedName>
        <fullName evidence="2">Outer membrane autotransporter barrel domain protein</fullName>
    </submittedName>
</protein>
<dbReference type="PROSITE" id="PS51208">
    <property type="entry name" value="AUTOTRANSPORTER"/>
    <property type="match status" value="1"/>
</dbReference>
<dbReference type="Proteomes" id="UP000000845">
    <property type="component" value="Chromosome"/>
</dbReference>
<dbReference type="eggNOG" id="COG4625">
    <property type="taxonomic scope" value="Bacteria"/>
</dbReference>
<dbReference type="eggNOG" id="COG3210">
    <property type="taxonomic scope" value="Bacteria"/>
</dbReference>